<organism evidence="2 3">
    <name type="scientific">Timema podura</name>
    <name type="common">Walking stick</name>
    <dbReference type="NCBI Taxonomy" id="61482"/>
    <lineage>
        <taxon>Eukaryota</taxon>
        <taxon>Metazoa</taxon>
        <taxon>Ecdysozoa</taxon>
        <taxon>Arthropoda</taxon>
        <taxon>Hexapoda</taxon>
        <taxon>Insecta</taxon>
        <taxon>Pterygota</taxon>
        <taxon>Neoptera</taxon>
        <taxon>Polyneoptera</taxon>
        <taxon>Phasmatodea</taxon>
        <taxon>Timematodea</taxon>
        <taxon>Timematoidea</taxon>
        <taxon>Timematidae</taxon>
        <taxon>Timema</taxon>
    </lineage>
</organism>
<sequence length="112" mass="12925">MEKQIPFIPSSSHPLVTERALVQDKLESAQGFHSSMQELEMVLCSHDDSHSSSSRDHSHVSLRRRSACWRGVIEGEIFLDRQCWQELVRKHPPGQMEGFHDDDDTYGNHIKK</sequence>
<comment type="caution">
    <text evidence="2">The sequence shown here is derived from an EMBL/GenBank/DDBJ whole genome shotgun (WGS) entry which is preliminary data.</text>
</comment>
<accession>A0ABN7NQ39</accession>
<evidence type="ECO:0000313" key="2">
    <source>
        <dbReference type="EMBL" id="CAG2057514.1"/>
    </source>
</evidence>
<evidence type="ECO:0000256" key="1">
    <source>
        <dbReference type="SAM" id="MobiDB-lite"/>
    </source>
</evidence>
<dbReference type="EMBL" id="CAJPIN010005541">
    <property type="protein sequence ID" value="CAG2057514.1"/>
    <property type="molecule type" value="Genomic_DNA"/>
</dbReference>
<protein>
    <submittedName>
        <fullName evidence="2">Uncharacterized protein</fullName>
    </submittedName>
</protein>
<name>A0ABN7NQ39_TIMPD</name>
<reference evidence="2" key="1">
    <citation type="submission" date="2021-03" db="EMBL/GenBank/DDBJ databases">
        <authorList>
            <person name="Tran Van P."/>
        </authorList>
    </citation>
    <scope>NUCLEOTIDE SEQUENCE</scope>
</reference>
<gene>
    <name evidence="2" type="ORF">TPAB3V08_LOCUS4492</name>
</gene>
<evidence type="ECO:0000313" key="3">
    <source>
        <dbReference type="Proteomes" id="UP001153148"/>
    </source>
</evidence>
<dbReference type="Proteomes" id="UP001153148">
    <property type="component" value="Unassembled WGS sequence"/>
</dbReference>
<proteinExistence type="predicted"/>
<feature type="region of interest" description="Disordered" evidence="1">
    <location>
        <begin position="92"/>
        <end position="112"/>
    </location>
</feature>
<keyword evidence="3" id="KW-1185">Reference proteome</keyword>